<dbReference type="Pfam" id="PF01087">
    <property type="entry name" value="GalP_UDP_transf"/>
    <property type="match status" value="1"/>
</dbReference>
<evidence type="ECO:0000259" key="14">
    <source>
        <dbReference type="Pfam" id="PF02744"/>
    </source>
</evidence>
<comment type="cofactor">
    <cofactor evidence="2">
        <name>Zn(2+)</name>
        <dbReference type="ChEBI" id="CHEBI:29105"/>
    </cofactor>
</comment>
<dbReference type="GO" id="GO:0008270">
    <property type="term" value="F:zinc ion binding"/>
    <property type="evidence" value="ECO:0007669"/>
    <property type="project" value="InterPro"/>
</dbReference>
<accession>A0A7M5UXW1</accession>
<keyword evidence="9 12" id="KW-0299">Galactose metabolism</keyword>
<dbReference type="InterPro" id="IPR001937">
    <property type="entry name" value="GalP_UDPtransf1"/>
</dbReference>
<dbReference type="RefSeq" id="XP_066925632.1">
    <property type="nucleotide sequence ID" value="XM_067069531.1"/>
</dbReference>
<evidence type="ECO:0000259" key="13">
    <source>
        <dbReference type="Pfam" id="PF01087"/>
    </source>
</evidence>
<dbReference type="Proteomes" id="UP000594262">
    <property type="component" value="Unplaced"/>
</dbReference>
<keyword evidence="8" id="KW-0862">Zinc</keyword>
<dbReference type="PANTHER" id="PTHR11943:SF1">
    <property type="entry name" value="GALACTOSE-1-PHOSPHATE URIDYLYLTRANSFERASE"/>
    <property type="match status" value="1"/>
</dbReference>
<dbReference type="FunFam" id="3.30.428.10:FF:000001">
    <property type="entry name" value="Galactose-1-phosphate uridylyltransferase"/>
    <property type="match status" value="1"/>
</dbReference>
<protein>
    <recommendedName>
        <fullName evidence="12">Galactose-1-phosphate uridylyltransferase</fullName>
        <ecNumber evidence="12">2.7.7.12</ecNumber>
    </recommendedName>
</protein>
<reference evidence="15" key="1">
    <citation type="submission" date="2021-01" db="UniProtKB">
        <authorList>
            <consortium name="EnsemblMetazoa"/>
        </authorList>
    </citation>
    <scope>IDENTIFICATION</scope>
</reference>
<dbReference type="UniPathway" id="UPA00214"/>
<dbReference type="GeneID" id="136813021"/>
<evidence type="ECO:0000256" key="9">
    <source>
        <dbReference type="ARBA" id="ARBA00023144"/>
    </source>
</evidence>
<dbReference type="PIRSF" id="PIRSF000808">
    <property type="entry name" value="GalT"/>
    <property type="match status" value="1"/>
</dbReference>
<keyword evidence="7 12" id="KW-0479">Metal-binding</keyword>
<feature type="domain" description="Galactose-1-phosphate uridyl transferase C-terminal" evidence="14">
    <location>
        <begin position="184"/>
        <end position="344"/>
    </location>
</feature>
<keyword evidence="16" id="KW-1185">Reference proteome</keyword>
<dbReference type="GO" id="GO:0033499">
    <property type="term" value="P:galactose catabolic process via UDP-galactose, Leloir pathway"/>
    <property type="evidence" value="ECO:0007669"/>
    <property type="project" value="TreeGrafter"/>
</dbReference>
<dbReference type="InterPro" id="IPR019779">
    <property type="entry name" value="GalP_UDPtransf1_His-AS"/>
</dbReference>
<evidence type="ECO:0000256" key="8">
    <source>
        <dbReference type="ARBA" id="ARBA00022833"/>
    </source>
</evidence>
<dbReference type="OrthoDB" id="418412at2759"/>
<dbReference type="SUPFAM" id="SSF54197">
    <property type="entry name" value="HIT-like"/>
    <property type="match status" value="2"/>
</dbReference>
<dbReference type="NCBIfam" id="NF008724">
    <property type="entry name" value="PRK11720.1"/>
    <property type="match status" value="1"/>
</dbReference>
<dbReference type="AlphaFoldDB" id="A0A7M5UXW1"/>
<keyword evidence="10 12" id="KW-0119">Carbohydrate metabolism</keyword>
<evidence type="ECO:0000256" key="3">
    <source>
        <dbReference type="ARBA" id="ARBA00004947"/>
    </source>
</evidence>
<evidence type="ECO:0000256" key="11">
    <source>
        <dbReference type="PIRSR" id="PIRSR000808-1"/>
    </source>
</evidence>
<evidence type="ECO:0000256" key="6">
    <source>
        <dbReference type="ARBA" id="ARBA00022695"/>
    </source>
</evidence>
<evidence type="ECO:0000256" key="1">
    <source>
        <dbReference type="ARBA" id="ARBA00001107"/>
    </source>
</evidence>
<dbReference type="InterPro" id="IPR005850">
    <property type="entry name" value="GalP_Utransf_C"/>
</dbReference>
<dbReference type="EC" id="2.7.7.12" evidence="12"/>
<name>A0A7M5UXW1_9CNID</name>
<evidence type="ECO:0000256" key="10">
    <source>
        <dbReference type="ARBA" id="ARBA00023277"/>
    </source>
</evidence>
<comment type="pathway">
    <text evidence="3 12">Carbohydrate metabolism; galactose metabolism.</text>
</comment>
<dbReference type="CDD" id="cd00608">
    <property type="entry name" value="GalT"/>
    <property type="match status" value="1"/>
</dbReference>
<dbReference type="FunFam" id="3.30.428.10:FF:000002">
    <property type="entry name" value="Galactose-1-phosphate uridylyltransferase"/>
    <property type="match status" value="1"/>
</dbReference>
<dbReference type="InterPro" id="IPR036265">
    <property type="entry name" value="HIT-like_sf"/>
</dbReference>
<dbReference type="Pfam" id="PF02744">
    <property type="entry name" value="GalP_UDP_tr_C"/>
    <property type="match status" value="1"/>
</dbReference>
<evidence type="ECO:0000313" key="16">
    <source>
        <dbReference type="Proteomes" id="UP000594262"/>
    </source>
</evidence>
<comment type="catalytic activity">
    <reaction evidence="1 12">
        <text>alpha-D-galactose 1-phosphate + UDP-alpha-D-glucose = alpha-D-glucose 1-phosphate + UDP-alpha-D-galactose</text>
        <dbReference type="Rhea" id="RHEA:13989"/>
        <dbReference type="ChEBI" id="CHEBI:58336"/>
        <dbReference type="ChEBI" id="CHEBI:58601"/>
        <dbReference type="ChEBI" id="CHEBI:58885"/>
        <dbReference type="ChEBI" id="CHEBI:66914"/>
        <dbReference type="EC" id="2.7.7.12"/>
    </reaction>
</comment>
<dbReference type="EnsemblMetazoa" id="CLYHEMT000049.1">
    <property type="protein sequence ID" value="CLYHEMP000049.1"/>
    <property type="gene ID" value="CLYHEMG000049"/>
</dbReference>
<dbReference type="PANTHER" id="PTHR11943">
    <property type="entry name" value="GALACTOSE-1-PHOSPHATE URIDYLYLTRANSFERASE"/>
    <property type="match status" value="1"/>
</dbReference>
<evidence type="ECO:0000256" key="4">
    <source>
        <dbReference type="ARBA" id="ARBA00010951"/>
    </source>
</evidence>
<evidence type="ECO:0000256" key="7">
    <source>
        <dbReference type="ARBA" id="ARBA00022723"/>
    </source>
</evidence>
<dbReference type="InterPro" id="IPR005849">
    <property type="entry name" value="GalP_Utransf_N"/>
</dbReference>
<evidence type="ECO:0000256" key="12">
    <source>
        <dbReference type="RuleBase" id="RU000506"/>
    </source>
</evidence>
<evidence type="ECO:0000256" key="5">
    <source>
        <dbReference type="ARBA" id="ARBA00022679"/>
    </source>
</evidence>
<dbReference type="NCBIfam" id="TIGR00209">
    <property type="entry name" value="galT_1"/>
    <property type="match status" value="1"/>
</dbReference>
<evidence type="ECO:0000313" key="15">
    <source>
        <dbReference type="EnsemblMetazoa" id="CLYHEMP000049.1"/>
    </source>
</evidence>
<evidence type="ECO:0000256" key="2">
    <source>
        <dbReference type="ARBA" id="ARBA00001947"/>
    </source>
</evidence>
<dbReference type="PROSITE" id="PS00117">
    <property type="entry name" value="GAL_P_UDP_TRANSF_I"/>
    <property type="match status" value="1"/>
</dbReference>
<keyword evidence="6 12" id="KW-0548">Nucleotidyltransferase</keyword>
<dbReference type="Gene3D" id="3.30.428.10">
    <property type="entry name" value="HIT-like"/>
    <property type="match status" value="2"/>
</dbReference>
<dbReference type="GO" id="GO:0008108">
    <property type="term" value="F:UDP-glucose:hexose-1-phosphate uridylyltransferase activity"/>
    <property type="evidence" value="ECO:0007669"/>
    <property type="project" value="UniProtKB-EC"/>
</dbReference>
<dbReference type="GO" id="GO:0005737">
    <property type="term" value="C:cytoplasm"/>
    <property type="evidence" value="ECO:0007669"/>
    <property type="project" value="TreeGrafter"/>
</dbReference>
<feature type="domain" description="Galactose-1-phosphate uridyl transferase N-terminal" evidence="13">
    <location>
        <begin position="2"/>
        <end position="176"/>
    </location>
</feature>
<comment type="similarity">
    <text evidence="4 12">Belongs to the galactose-1-phosphate uridylyltransferase type 1 family.</text>
</comment>
<proteinExistence type="inferred from homology"/>
<sequence length="345" mass="40113">MFNSEDHPHLRLNLLTNEWVIVSPHRMKRPWAGQIEATEGENISRHDLKNPLCPGATRSSGKMNDDYKSTFVFENDFPALLKETPDPAEMENDSDLLQSKRAEGTCRVMCFHPYSDLSLPLMSTVEIQAVITEWINQYTELSKTYQWVQIFENKGKMMGCSNPHPHCQIWGCNFLPNEAIKQQENQLKYYNEKQSSLLLDYIKLEQQKKERIVVENDDWIVVIPYWAMWPFEILVMPKKATQRINDLSTSQQQSLSTIMKSYLTKYDNLFKTSFPYSMGWHSAPGLEDSPHWQLHAHYYPPLLRSATVKKHMVGFEMLSGAMRDITPEKAATTLRDLSDIHYKTT</sequence>
<keyword evidence="5 12" id="KW-0808">Transferase</keyword>
<feature type="active site" description="Tele-UMP-histidine intermediate" evidence="11">
    <location>
        <position position="166"/>
    </location>
</feature>
<organism evidence="15 16">
    <name type="scientific">Clytia hemisphaerica</name>
    <dbReference type="NCBI Taxonomy" id="252671"/>
    <lineage>
        <taxon>Eukaryota</taxon>
        <taxon>Metazoa</taxon>
        <taxon>Cnidaria</taxon>
        <taxon>Hydrozoa</taxon>
        <taxon>Hydroidolina</taxon>
        <taxon>Leptothecata</taxon>
        <taxon>Obeliida</taxon>
        <taxon>Clytiidae</taxon>
        <taxon>Clytia</taxon>
    </lineage>
</organism>